<dbReference type="PROSITE" id="PS51832">
    <property type="entry name" value="HD_GYP"/>
    <property type="match status" value="1"/>
</dbReference>
<dbReference type="EMBL" id="PYMJ01000003">
    <property type="protein sequence ID" value="PSU50637.1"/>
    <property type="molecule type" value="Genomic_DNA"/>
</dbReference>
<dbReference type="InterPro" id="IPR003607">
    <property type="entry name" value="HD/PDEase_dom"/>
</dbReference>
<dbReference type="CDD" id="cd00077">
    <property type="entry name" value="HDc"/>
    <property type="match status" value="1"/>
</dbReference>
<protein>
    <submittedName>
        <fullName evidence="2">Metal-dependent phosphohydrolase</fullName>
    </submittedName>
</protein>
<dbReference type="OrthoDB" id="6210373at2"/>
<sequence>MNNVINSIGYSNKIFIDSEYQYHIEQTKMFTQLLLDVLRNDYVEINQSFIASMNTAAIMHDLGKSFIPESIIFKKGTLSVSEYDIIKTHTILGYEHFCTLSMNLDTPLNQIIKDVILYHHEHWDGTGYPHQKAGFDIPLSARIIALADVFEALISVRSYKEPFSFEKAKKIICESSGYHFDPAIVAAFLKQETKFEQLTKTLQSQSLSRHLQNA</sequence>
<dbReference type="AlphaFoldDB" id="A0A2T3JNI6"/>
<evidence type="ECO:0000259" key="1">
    <source>
        <dbReference type="PROSITE" id="PS51832"/>
    </source>
</evidence>
<keyword evidence="3" id="KW-1185">Reference proteome</keyword>
<feature type="domain" description="HD-GYP" evidence="1">
    <location>
        <begin position="1"/>
        <end position="204"/>
    </location>
</feature>
<evidence type="ECO:0000313" key="3">
    <source>
        <dbReference type="Proteomes" id="UP000240987"/>
    </source>
</evidence>
<dbReference type="InterPro" id="IPR037522">
    <property type="entry name" value="HD_GYP_dom"/>
</dbReference>
<reference evidence="2 3" key="1">
    <citation type="submission" date="2018-01" db="EMBL/GenBank/DDBJ databases">
        <title>Whole genome sequencing of Histamine producing bacteria.</title>
        <authorList>
            <person name="Butler K."/>
        </authorList>
    </citation>
    <scope>NUCLEOTIDE SEQUENCE [LARGE SCALE GENOMIC DNA]</scope>
    <source>
        <strain evidence="2 3">JCM 12947</strain>
    </source>
</reference>
<dbReference type="InterPro" id="IPR052020">
    <property type="entry name" value="Cyclic_di-GMP/3'3'-cGAMP_PDE"/>
</dbReference>
<dbReference type="RefSeq" id="WP_107241667.1">
    <property type="nucleotide sequence ID" value="NZ_PYMJ01000003.1"/>
</dbReference>
<gene>
    <name evidence="2" type="ORF">C9J12_04770</name>
</gene>
<dbReference type="SUPFAM" id="SSF109604">
    <property type="entry name" value="HD-domain/PDEase-like"/>
    <property type="match status" value="1"/>
</dbReference>
<organism evidence="2 3">
    <name type="scientific">Photobacterium frigidiphilum</name>
    <dbReference type="NCBI Taxonomy" id="264736"/>
    <lineage>
        <taxon>Bacteria</taxon>
        <taxon>Pseudomonadati</taxon>
        <taxon>Pseudomonadota</taxon>
        <taxon>Gammaproteobacteria</taxon>
        <taxon>Vibrionales</taxon>
        <taxon>Vibrionaceae</taxon>
        <taxon>Photobacterium</taxon>
    </lineage>
</organism>
<dbReference type="PANTHER" id="PTHR45228">
    <property type="entry name" value="CYCLIC DI-GMP PHOSPHODIESTERASE TM_0186-RELATED"/>
    <property type="match status" value="1"/>
</dbReference>
<dbReference type="PANTHER" id="PTHR45228:SF8">
    <property type="entry name" value="TWO-COMPONENT RESPONSE REGULATOR-RELATED"/>
    <property type="match status" value="1"/>
</dbReference>
<dbReference type="Gene3D" id="1.10.3210.10">
    <property type="entry name" value="Hypothetical protein af1432"/>
    <property type="match status" value="1"/>
</dbReference>
<keyword evidence="2" id="KW-0378">Hydrolase</keyword>
<dbReference type="Pfam" id="PF13487">
    <property type="entry name" value="HD_5"/>
    <property type="match status" value="1"/>
</dbReference>
<accession>A0A2T3JNI6</accession>
<proteinExistence type="predicted"/>
<comment type="caution">
    <text evidence="2">The sequence shown here is derived from an EMBL/GenBank/DDBJ whole genome shotgun (WGS) entry which is preliminary data.</text>
</comment>
<dbReference type="GO" id="GO:0008081">
    <property type="term" value="F:phosphoric diester hydrolase activity"/>
    <property type="evidence" value="ECO:0007669"/>
    <property type="project" value="UniProtKB-ARBA"/>
</dbReference>
<name>A0A2T3JNI6_9GAMM</name>
<dbReference type="Proteomes" id="UP000240987">
    <property type="component" value="Unassembled WGS sequence"/>
</dbReference>
<evidence type="ECO:0000313" key="2">
    <source>
        <dbReference type="EMBL" id="PSU50637.1"/>
    </source>
</evidence>